<keyword evidence="2" id="KW-0378">Hydrolase</keyword>
<dbReference type="GO" id="GO:0006541">
    <property type="term" value="P:glutamine metabolic process"/>
    <property type="evidence" value="ECO:0007669"/>
    <property type="project" value="TreeGrafter"/>
</dbReference>
<keyword evidence="9" id="KW-1185">Reference proteome</keyword>
<comment type="caution">
    <text evidence="8">The sequence shown here is derived from an EMBL/GenBank/DDBJ whole genome shotgun (WGS) entry which is preliminary data.</text>
</comment>
<evidence type="ECO:0000256" key="1">
    <source>
        <dbReference type="ARBA" id="ARBA00010613"/>
    </source>
</evidence>
<evidence type="ECO:0000256" key="3">
    <source>
        <dbReference type="ARBA" id="ARBA00036637"/>
    </source>
</evidence>
<proteinExistence type="inferred from homology"/>
<evidence type="ECO:0000256" key="2">
    <source>
        <dbReference type="ARBA" id="ARBA00022801"/>
    </source>
</evidence>
<feature type="domain" description="CN hydrolase" evidence="7">
    <location>
        <begin position="11"/>
        <end position="225"/>
    </location>
</feature>
<comment type="similarity">
    <text evidence="1">Belongs to the carbon-nitrogen hydrolase superfamily. NIT1/NIT2 family.</text>
</comment>
<dbReference type="Gene3D" id="3.60.110.10">
    <property type="entry name" value="Carbon-nitrogen hydrolase"/>
    <property type="match status" value="2"/>
</dbReference>
<dbReference type="Proteomes" id="UP000018936">
    <property type="component" value="Unassembled WGS sequence"/>
</dbReference>
<dbReference type="CDD" id="cd07572">
    <property type="entry name" value="nit"/>
    <property type="match status" value="1"/>
</dbReference>
<dbReference type="GO" id="GO:0006107">
    <property type="term" value="P:oxaloacetate metabolic process"/>
    <property type="evidence" value="ECO:0007669"/>
    <property type="project" value="TreeGrafter"/>
</dbReference>
<comment type="catalytic activity">
    <reaction evidence="6">
        <text>2-oxosuccinamate + H2O = oxaloacetate + NH4(+)</text>
        <dbReference type="Rhea" id="RHEA:59412"/>
        <dbReference type="ChEBI" id="CHEBI:15377"/>
        <dbReference type="ChEBI" id="CHEBI:16452"/>
        <dbReference type="ChEBI" id="CHEBI:28938"/>
        <dbReference type="ChEBI" id="CHEBI:57735"/>
        <dbReference type="EC" id="3.5.1.3"/>
    </reaction>
    <physiologicalReaction direction="left-to-right" evidence="6">
        <dbReference type="Rhea" id="RHEA:59413"/>
    </physiologicalReaction>
</comment>
<dbReference type="EC" id="3.5.1.3" evidence="4"/>
<reference evidence="8 9" key="1">
    <citation type="journal article" date="2013" name="Proc. Natl. Acad. Sci. U.S.A.">
        <title>The king cobra genome reveals dynamic gene evolution and adaptation in the snake venom system.</title>
        <authorList>
            <person name="Vonk F.J."/>
            <person name="Casewell N.R."/>
            <person name="Henkel C.V."/>
            <person name="Heimberg A.M."/>
            <person name="Jansen H.J."/>
            <person name="McCleary R.J."/>
            <person name="Kerkkamp H.M."/>
            <person name="Vos R.A."/>
            <person name="Guerreiro I."/>
            <person name="Calvete J.J."/>
            <person name="Wuster W."/>
            <person name="Woods A.E."/>
            <person name="Logan J.M."/>
            <person name="Harrison R.A."/>
            <person name="Castoe T.A."/>
            <person name="de Koning A.P."/>
            <person name="Pollock D.D."/>
            <person name="Yandell M."/>
            <person name="Calderon D."/>
            <person name="Renjifo C."/>
            <person name="Currier R.B."/>
            <person name="Salgado D."/>
            <person name="Pla D."/>
            <person name="Sanz L."/>
            <person name="Hyder A.S."/>
            <person name="Ribeiro J.M."/>
            <person name="Arntzen J.W."/>
            <person name="van den Thillart G.E."/>
            <person name="Boetzer M."/>
            <person name="Pirovano W."/>
            <person name="Dirks R.P."/>
            <person name="Spaink H.P."/>
            <person name="Duboule D."/>
            <person name="McGlinn E."/>
            <person name="Kini R.M."/>
            <person name="Richardson M.K."/>
        </authorList>
    </citation>
    <scope>NUCLEOTIDE SEQUENCE</scope>
    <source>
        <tissue evidence="8">Blood</tissue>
    </source>
</reference>
<sequence length="253" mass="28274">MQLVKGVMANFRLALIQLHVSAVKTDNLNRACRLVRTAAGQGAKIECFNCPYGTKYFPQYAEKIPGDCTQKLSDIAKECGIYLIGGSIPEDDAGKLYNTVYAKRILKQQLFSILKQIHLFDINVPGKIRFQESETLSPGDRFSVFDTPYCKIGIGICYDIRFPELAQIYTQKAVDNQVYVATASPARDETGSYVAWGHSTVVNPWGEVIAKAGTEETVVYAEIDLKKAEEIREQIPIFSQKRSDLYTVEAKIV</sequence>
<dbReference type="OrthoDB" id="10250282at2759"/>
<dbReference type="InterPro" id="IPR045254">
    <property type="entry name" value="Nit1/2_C-N_Hydrolase"/>
</dbReference>
<dbReference type="Pfam" id="PF00795">
    <property type="entry name" value="CN_hydrolase"/>
    <property type="match status" value="1"/>
</dbReference>
<name>V8NXD2_OPHHA</name>
<dbReference type="SUPFAM" id="SSF56317">
    <property type="entry name" value="Carbon-nitrogen hydrolase"/>
    <property type="match status" value="1"/>
</dbReference>
<organism evidence="8 9">
    <name type="scientific">Ophiophagus hannah</name>
    <name type="common">King cobra</name>
    <name type="synonym">Naja hannah</name>
    <dbReference type="NCBI Taxonomy" id="8665"/>
    <lineage>
        <taxon>Eukaryota</taxon>
        <taxon>Metazoa</taxon>
        <taxon>Chordata</taxon>
        <taxon>Craniata</taxon>
        <taxon>Vertebrata</taxon>
        <taxon>Euteleostomi</taxon>
        <taxon>Lepidosauria</taxon>
        <taxon>Squamata</taxon>
        <taxon>Bifurcata</taxon>
        <taxon>Unidentata</taxon>
        <taxon>Episquamata</taxon>
        <taxon>Toxicofera</taxon>
        <taxon>Serpentes</taxon>
        <taxon>Colubroidea</taxon>
        <taxon>Elapidae</taxon>
        <taxon>Elapinae</taxon>
        <taxon>Ophiophagus</taxon>
    </lineage>
</organism>
<gene>
    <name evidence="8" type="ORF">L345_07996</name>
</gene>
<dbReference type="InterPro" id="IPR036526">
    <property type="entry name" value="C-N_Hydrolase_sf"/>
</dbReference>
<dbReference type="GO" id="GO:0005739">
    <property type="term" value="C:mitochondrion"/>
    <property type="evidence" value="ECO:0007669"/>
    <property type="project" value="TreeGrafter"/>
</dbReference>
<dbReference type="PANTHER" id="PTHR23088:SF30">
    <property type="entry name" value="OMEGA-AMIDASE NIT2"/>
    <property type="match status" value="1"/>
</dbReference>
<dbReference type="GO" id="GO:0006528">
    <property type="term" value="P:asparagine metabolic process"/>
    <property type="evidence" value="ECO:0007669"/>
    <property type="project" value="TreeGrafter"/>
</dbReference>
<dbReference type="PANTHER" id="PTHR23088">
    <property type="entry name" value="NITRILASE-RELATED"/>
    <property type="match status" value="1"/>
</dbReference>
<dbReference type="EMBL" id="AZIM01001625">
    <property type="protein sequence ID" value="ETE66227.1"/>
    <property type="molecule type" value="Genomic_DNA"/>
</dbReference>
<dbReference type="AlphaFoldDB" id="V8NXD2"/>
<dbReference type="PROSITE" id="PS50263">
    <property type="entry name" value="CN_HYDROLASE"/>
    <property type="match status" value="1"/>
</dbReference>
<evidence type="ECO:0000259" key="7">
    <source>
        <dbReference type="PROSITE" id="PS50263"/>
    </source>
</evidence>
<evidence type="ECO:0000313" key="9">
    <source>
        <dbReference type="Proteomes" id="UP000018936"/>
    </source>
</evidence>
<dbReference type="GO" id="GO:0050152">
    <property type="term" value="F:omega-amidase activity"/>
    <property type="evidence" value="ECO:0007669"/>
    <property type="project" value="UniProtKB-EC"/>
</dbReference>
<evidence type="ECO:0000256" key="4">
    <source>
        <dbReference type="ARBA" id="ARBA00039118"/>
    </source>
</evidence>
<accession>V8NXD2</accession>
<evidence type="ECO:0000256" key="5">
    <source>
        <dbReference type="ARBA" id="ARBA00041576"/>
    </source>
</evidence>
<protein>
    <recommendedName>
        <fullName evidence="4">omega-amidase</fullName>
        <ecNumber evidence="4">3.5.1.3</ecNumber>
    </recommendedName>
    <alternativeName>
        <fullName evidence="5">Nitrilase homolog 2</fullName>
    </alternativeName>
</protein>
<evidence type="ECO:0000313" key="8">
    <source>
        <dbReference type="EMBL" id="ETE66227.1"/>
    </source>
</evidence>
<evidence type="ECO:0000256" key="6">
    <source>
        <dbReference type="ARBA" id="ARBA00048745"/>
    </source>
</evidence>
<dbReference type="InterPro" id="IPR003010">
    <property type="entry name" value="C-N_Hydrolase"/>
</dbReference>
<comment type="catalytic activity">
    <reaction evidence="3">
        <text>2-oxoglutaramate + H2O = 2-oxoglutarate + NH4(+)</text>
        <dbReference type="Rhea" id="RHEA:32963"/>
        <dbReference type="ChEBI" id="CHEBI:15377"/>
        <dbReference type="ChEBI" id="CHEBI:16769"/>
        <dbReference type="ChEBI" id="CHEBI:16810"/>
        <dbReference type="ChEBI" id="CHEBI:28938"/>
        <dbReference type="EC" id="3.5.1.3"/>
    </reaction>
    <physiologicalReaction direction="left-to-right" evidence="3">
        <dbReference type="Rhea" id="RHEA:32964"/>
    </physiologicalReaction>
</comment>